<evidence type="ECO:0000313" key="5">
    <source>
        <dbReference type="Proteomes" id="UP000293912"/>
    </source>
</evidence>
<dbReference type="InterPro" id="IPR036767">
    <property type="entry name" value="ApaG_sf"/>
</dbReference>
<dbReference type="Proteomes" id="UP000293912">
    <property type="component" value="Chromosome"/>
</dbReference>
<dbReference type="KEGG" id="hpse:HPF_21635"/>
<reference evidence="4 5" key="1">
    <citation type="submission" date="2019-03" db="EMBL/GenBank/DDBJ databases">
        <authorList>
            <person name="Sebastian G."/>
            <person name="Baumann P."/>
            <person name="Ruckert C."/>
            <person name="Kalinowski J."/>
            <person name="Nebel B."/>
            <person name="Takors R."/>
            <person name="Blombach B."/>
        </authorList>
    </citation>
    <scope>NUCLEOTIDE SEQUENCE [LARGE SCALE GENOMIC DNA]</scope>
    <source>
        <strain evidence="4 5">DSM 1084</strain>
    </source>
</reference>
<feature type="domain" description="ApaG" evidence="3">
    <location>
        <begin position="3"/>
        <end position="127"/>
    </location>
</feature>
<sequence length="136" mass="14944">MPAMPKYQFTCEVEPQYLAEQSAPDEDIYAFAYTITITNTGDVTAQLISRHWIIDDARGHTEEVKGLGVVGHQPLLRPGESFQYTSGTRLGTRSGSMRGSYFCVAEDGERFEAEVPEFALVADCGGGSDQPPRVLH</sequence>
<dbReference type="Pfam" id="PF04379">
    <property type="entry name" value="DUF525"/>
    <property type="match status" value="1"/>
</dbReference>
<dbReference type="Gene3D" id="2.60.40.1470">
    <property type="entry name" value="ApaG domain"/>
    <property type="match status" value="1"/>
</dbReference>
<keyword evidence="5" id="KW-1185">Reference proteome</keyword>
<evidence type="ECO:0000259" key="3">
    <source>
        <dbReference type="PROSITE" id="PS51087"/>
    </source>
</evidence>
<dbReference type="PROSITE" id="PS51087">
    <property type="entry name" value="APAG"/>
    <property type="match status" value="1"/>
</dbReference>
<dbReference type="InterPro" id="IPR007474">
    <property type="entry name" value="ApaG_domain"/>
</dbReference>
<gene>
    <name evidence="2" type="primary">apaG</name>
    <name evidence="4" type="ORF">HPF_21635</name>
</gene>
<name>A0A4P6X177_HYDPS</name>
<accession>A0A4P6X177</accession>
<dbReference type="PANTHER" id="PTHR14289">
    <property type="entry name" value="F-BOX ONLY PROTEIN 3"/>
    <property type="match status" value="1"/>
</dbReference>
<evidence type="ECO:0000256" key="2">
    <source>
        <dbReference type="HAMAP-Rule" id="MF_00791"/>
    </source>
</evidence>
<proteinExistence type="inferred from homology"/>
<evidence type="ECO:0000256" key="1">
    <source>
        <dbReference type="ARBA" id="ARBA00017693"/>
    </source>
</evidence>
<dbReference type="InterPro" id="IPR023065">
    <property type="entry name" value="Uncharacterised_ApaG"/>
</dbReference>
<dbReference type="GO" id="GO:0070987">
    <property type="term" value="P:error-free translesion synthesis"/>
    <property type="evidence" value="ECO:0007669"/>
    <property type="project" value="TreeGrafter"/>
</dbReference>
<evidence type="ECO:0000313" key="4">
    <source>
        <dbReference type="EMBL" id="QBM30302.1"/>
    </source>
</evidence>
<organism evidence="4 5">
    <name type="scientific">Hydrogenophaga pseudoflava</name>
    <name type="common">Pseudomonas carboxydoflava</name>
    <dbReference type="NCBI Taxonomy" id="47421"/>
    <lineage>
        <taxon>Bacteria</taxon>
        <taxon>Pseudomonadati</taxon>
        <taxon>Pseudomonadota</taxon>
        <taxon>Betaproteobacteria</taxon>
        <taxon>Burkholderiales</taxon>
        <taxon>Comamonadaceae</taxon>
        <taxon>Hydrogenophaga</taxon>
    </lineage>
</organism>
<protein>
    <recommendedName>
        <fullName evidence="1 2">Protein ApaG</fullName>
    </recommendedName>
</protein>
<dbReference type="PANTHER" id="PTHR14289:SF16">
    <property type="entry name" value="POLYMERASE DELTA-INTERACTING PROTEIN 2"/>
    <property type="match status" value="1"/>
</dbReference>
<dbReference type="NCBIfam" id="NF003967">
    <property type="entry name" value="PRK05461.1"/>
    <property type="match status" value="1"/>
</dbReference>
<dbReference type="EMBL" id="CP037867">
    <property type="protein sequence ID" value="QBM30302.1"/>
    <property type="molecule type" value="Genomic_DNA"/>
</dbReference>
<dbReference type="AlphaFoldDB" id="A0A4P6X177"/>
<dbReference type="SUPFAM" id="SSF110069">
    <property type="entry name" value="ApaG-like"/>
    <property type="match status" value="1"/>
</dbReference>
<dbReference type="HAMAP" id="MF_00791">
    <property type="entry name" value="ApaG"/>
    <property type="match status" value="1"/>
</dbReference>